<evidence type="ECO:0008006" key="3">
    <source>
        <dbReference type="Google" id="ProtNLM"/>
    </source>
</evidence>
<protein>
    <recommendedName>
        <fullName evidence="3">Glycosyltransferase</fullName>
    </recommendedName>
</protein>
<organism evidence="1 2">
    <name type="scientific">Nibricoccus aquaticus</name>
    <dbReference type="NCBI Taxonomy" id="2576891"/>
    <lineage>
        <taxon>Bacteria</taxon>
        <taxon>Pseudomonadati</taxon>
        <taxon>Verrucomicrobiota</taxon>
        <taxon>Opitutia</taxon>
        <taxon>Opitutales</taxon>
        <taxon>Opitutaceae</taxon>
        <taxon>Nibricoccus</taxon>
    </lineage>
</organism>
<accession>A0A290Q5I7</accession>
<evidence type="ECO:0000313" key="2">
    <source>
        <dbReference type="Proteomes" id="UP000217265"/>
    </source>
</evidence>
<evidence type="ECO:0000313" key="1">
    <source>
        <dbReference type="EMBL" id="ATC63693.1"/>
    </source>
</evidence>
<dbReference type="KEGG" id="vbh:CMV30_06850"/>
<name>A0A290Q5I7_9BACT</name>
<dbReference type="Proteomes" id="UP000217265">
    <property type="component" value="Chromosome"/>
</dbReference>
<dbReference type="AlphaFoldDB" id="A0A290Q5I7"/>
<dbReference type="EMBL" id="CP023344">
    <property type="protein sequence ID" value="ATC63693.1"/>
    <property type="molecule type" value="Genomic_DNA"/>
</dbReference>
<proteinExistence type="predicted"/>
<reference evidence="1 2" key="1">
    <citation type="submission" date="2017-09" db="EMBL/GenBank/DDBJ databases">
        <title>Complete genome sequence of Verrucomicrobial strain HZ-65, isolated from freshwater.</title>
        <authorList>
            <person name="Choi A."/>
        </authorList>
    </citation>
    <scope>NUCLEOTIDE SEQUENCE [LARGE SCALE GENOMIC DNA]</scope>
    <source>
        <strain evidence="1 2">HZ-65</strain>
    </source>
</reference>
<sequence>MGDYTRLLASACADAGHTCALLAINDGHLKDSTPVVQETQFERGHTFPVLRLSPDKPWTARYEHAQSFVATHAPEWVSWQIVPYGFHPKGIIPDSAFEFARLGEGRLNHLMLHELWIGLSLGEPLKNRVYGFLQRRALMAFIQCLAPALIDTSNPAYRSVLVHEGCTPGVLPLCGNIPIEPMPPVPRGDEWVGGIFGTVHTQLDPRPCISALARGAKASKRTLRILGFGRLGAYGDKLFAQLKDEYSHRSIVIENLGERPQAEVSRLLQSLDFGIGTHPWALIGKSGAVSAMLDHGIPVIVPRDDWSLRRPPTPPPLRDSLIVRLSDTPSELMAGWLSRRRPPQSRLPALAAAFLSRLNRVADPAPHPQ</sequence>
<gene>
    <name evidence="1" type="ORF">CMV30_06850</name>
</gene>
<keyword evidence="2" id="KW-1185">Reference proteome</keyword>